<dbReference type="PANTHER" id="PTHR35332:SF2">
    <property type="entry name" value="REGULATION OF ENOLASE PROTEIN 1"/>
    <property type="match status" value="1"/>
</dbReference>
<dbReference type="PANTHER" id="PTHR35332">
    <property type="entry name" value="REGULATION OF ENOLASE PROTEIN 1"/>
    <property type="match status" value="1"/>
</dbReference>
<evidence type="ECO:0000313" key="2">
    <source>
        <dbReference type="Proteomes" id="UP000008312"/>
    </source>
</evidence>
<dbReference type="OrthoDB" id="42525at2759"/>
<dbReference type="InParanoid" id="D8LV94"/>
<dbReference type="InterPro" id="IPR013320">
    <property type="entry name" value="ConA-like_dom_sf"/>
</dbReference>
<reference evidence="1" key="1">
    <citation type="submission" date="2010-02" db="EMBL/GenBank/DDBJ databases">
        <title>Sequencing and annotation of the Blastocystis hominis genome.</title>
        <authorList>
            <person name="Wincker P."/>
        </authorList>
    </citation>
    <scope>NUCLEOTIDE SEQUENCE</scope>
    <source>
        <strain evidence="1">Singapore isolate B</strain>
    </source>
</reference>
<accession>D8LV94</accession>
<dbReference type="Pfam" id="PF07081">
    <property type="entry name" value="DUF1349"/>
    <property type="match status" value="1"/>
</dbReference>
<dbReference type="SUPFAM" id="SSF49899">
    <property type="entry name" value="Concanavalin A-like lectins/glucanases"/>
    <property type="match status" value="1"/>
</dbReference>
<dbReference type="Gene3D" id="2.60.120.200">
    <property type="match status" value="1"/>
</dbReference>
<organism evidence="1">
    <name type="scientific">Blastocystis hominis</name>
    <dbReference type="NCBI Taxonomy" id="12968"/>
    <lineage>
        <taxon>Eukaryota</taxon>
        <taxon>Sar</taxon>
        <taxon>Stramenopiles</taxon>
        <taxon>Bigyra</taxon>
        <taxon>Opalozoa</taxon>
        <taxon>Opalinata</taxon>
        <taxon>Blastocystidae</taxon>
        <taxon>Blastocystis</taxon>
    </lineage>
</organism>
<evidence type="ECO:0000313" key="1">
    <source>
        <dbReference type="EMBL" id="CBK19733.2"/>
    </source>
</evidence>
<gene>
    <name evidence="1" type="ORF">GSBLH_T00000159001</name>
</gene>
<protein>
    <recommendedName>
        <fullName evidence="3">DUF1349 domain-containing protein</fullName>
    </recommendedName>
</protein>
<evidence type="ECO:0008006" key="3">
    <source>
        <dbReference type="Google" id="ProtNLM"/>
    </source>
</evidence>
<proteinExistence type="predicted"/>
<sequence>MPVIQVNGAIPEDFSWFCEPSKHRVEGDKIIIVPDSGSDFWQRTHYGFRNNNGHCLWTDRSGDFVLKTHVKYHPNHQFDQAGLVVYFTEDFWVKCSVEHEPDAPYNLGSVVTNLGYSDWATQPFTKKEVDMEFMIKHVKQDFEIYCREYGAEKWQQLRISRLELPLDTVFHVGIYACSPKEGGFEAVFDNIEIDSYYVCWKQPFKSNAAYILCIPFRYPFLLC</sequence>
<dbReference type="GeneID" id="24917478"/>
<dbReference type="OMA" id="THYGFIR"/>
<keyword evidence="2" id="KW-1185">Reference proteome</keyword>
<dbReference type="AlphaFoldDB" id="D8LV94"/>
<name>D8LV94_BLAHO</name>
<dbReference type="InterPro" id="IPR009784">
    <property type="entry name" value="DUF1349"/>
</dbReference>
<dbReference type="Proteomes" id="UP000008312">
    <property type="component" value="Unassembled WGS sequence"/>
</dbReference>
<dbReference type="RefSeq" id="XP_012893781.1">
    <property type="nucleotide sequence ID" value="XM_013038327.1"/>
</dbReference>
<dbReference type="EMBL" id="FN668638">
    <property type="protein sequence ID" value="CBK19733.2"/>
    <property type="molecule type" value="Genomic_DNA"/>
</dbReference>